<dbReference type="Pfam" id="PF05833">
    <property type="entry name" value="NFACT_N"/>
    <property type="match status" value="1"/>
</dbReference>
<evidence type="ECO:0000313" key="4">
    <source>
        <dbReference type="Proteomes" id="UP000824145"/>
    </source>
</evidence>
<name>A0A9D1SJR8_9FIRM</name>
<dbReference type="GO" id="GO:0043023">
    <property type="term" value="F:ribosomal large subunit binding"/>
    <property type="evidence" value="ECO:0007669"/>
    <property type="project" value="TreeGrafter"/>
</dbReference>
<evidence type="ECO:0000313" key="3">
    <source>
        <dbReference type="EMBL" id="HIU62213.1"/>
    </source>
</evidence>
<evidence type="ECO:0000259" key="2">
    <source>
        <dbReference type="Pfam" id="PF05670"/>
    </source>
</evidence>
<accession>A0A9D1SJR8</accession>
<proteinExistence type="predicted"/>
<feature type="coiled-coil region" evidence="1">
    <location>
        <begin position="384"/>
        <end position="411"/>
    </location>
</feature>
<dbReference type="GO" id="GO:0072344">
    <property type="term" value="P:rescue of stalled ribosome"/>
    <property type="evidence" value="ECO:0007669"/>
    <property type="project" value="TreeGrafter"/>
</dbReference>
<dbReference type="PANTHER" id="PTHR15239:SF6">
    <property type="entry name" value="RIBOSOME QUALITY CONTROL COMPLEX SUBUNIT NEMF"/>
    <property type="match status" value="1"/>
</dbReference>
<comment type="caution">
    <text evidence="3">The sequence shown here is derived from an EMBL/GenBank/DDBJ whole genome shotgun (WGS) entry which is preliminary data.</text>
</comment>
<dbReference type="Pfam" id="PF05670">
    <property type="entry name" value="NFACT-R_1"/>
    <property type="match status" value="1"/>
</dbReference>
<sequence length="573" mass="63982">MPNDYITVKALAEELHEKLSGGKINKIYMPEKDEITLAVRSQGENFLLAVSTNPQNPRMHLTSVRKENPPVAPGFCMYLRKYFTGATITEVKILGEDRIIAIKAISRNELHDEISISLVAEMMGRYSNLIALDQNGNIGAAIKQVPFDTATKRCILPGIKYSAPTQSKIAPSDKIRLTGALRSFNGENLSAFVAQNFAGYSKSSAAFAVKLAGLSEKGMLDEQKSKKLLDALDKLNIIRSTSLYAPCCLKNGDVYTDYFVCPYGEGDYEFFPTLSECIERATAVKERTERHREHTKELSKYYKNFVAREEKKLQKSRARLKECEDAEYYKKCGDLITINLYAIKRGLSSFTASDVYDPDGASIEIALDPSLSPQQNAQAYYKKYAKLKRTVAVVTQQIEETEKTLDAARDIGRAIKLCSSSAECAEIESELALLGAIRKKRAQDKRTKPSLPMEYEVGGFKVLVGKNNLQNERLTFKTAQGGDIWMHVKDAHGSHLIVLSEGKDVPEEVLRVCAEIAAFHSQAAEADKVTVDHTRRKRVKRHPSGKLALVTYSEYKSLSVKPNAHEELRRDGK</sequence>
<dbReference type="GO" id="GO:1990112">
    <property type="term" value="C:RQC complex"/>
    <property type="evidence" value="ECO:0007669"/>
    <property type="project" value="TreeGrafter"/>
</dbReference>
<evidence type="ECO:0000256" key="1">
    <source>
        <dbReference type="SAM" id="Coils"/>
    </source>
</evidence>
<dbReference type="EMBL" id="DVNJ01000001">
    <property type="protein sequence ID" value="HIU62213.1"/>
    <property type="molecule type" value="Genomic_DNA"/>
</dbReference>
<dbReference type="InterPro" id="IPR051608">
    <property type="entry name" value="RQC_Subunit_NEMF"/>
</dbReference>
<reference evidence="3" key="1">
    <citation type="submission" date="2020-10" db="EMBL/GenBank/DDBJ databases">
        <authorList>
            <person name="Gilroy R."/>
        </authorList>
    </citation>
    <scope>NUCLEOTIDE SEQUENCE</scope>
    <source>
        <strain evidence="3">9366</strain>
    </source>
</reference>
<feature type="domain" description="NFACT RNA-binding" evidence="2">
    <location>
        <begin position="458"/>
        <end position="544"/>
    </location>
</feature>
<dbReference type="Gene3D" id="2.30.310.10">
    <property type="entry name" value="ibrinogen binding protein from staphylococcus aureus domain"/>
    <property type="match status" value="1"/>
</dbReference>
<keyword evidence="1" id="KW-0175">Coiled coil</keyword>
<organism evidence="3 4">
    <name type="scientific">Candidatus Caccalectryoclostridium excrementigallinarum</name>
    <dbReference type="NCBI Taxonomy" id="2840710"/>
    <lineage>
        <taxon>Bacteria</taxon>
        <taxon>Bacillati</taxon>
        <taxon>Bacillota</taxon>
        <taxon>Clostridia</taxon>
        <taxon>Christensenellales</taxon>
        <taxon>Christensenellaceae</taxon>
        <taxon>Christensenellaceae incertae sedis</taxon>
        <taxon>Candidatus Caccalectryoclostridium</taxon>
    </lineage>
</organism>
<dbReference type="Proteomes" id="UP000824145">
    <property type="component" value="Unassembled WGS sequence"/>
</dbReference>
<dbReference type="AlphaFoldDB" id="A0A9D1SJR8"/>
<dbReference type="PANTHER" id="PTHR15239">
    <property type="entry name" value="NUCLEAR EXPORT MEDIATOR FACTOR NEMF"/>
    <property type="match status" value="1"/>
</dbReference>
<dbReference type="InterPro" id="IPR008532">
    <property type="entry name" value="NFACT_RNA-bd"/>
</dbReference>
<dbReference type="GO" id="GO:0000049">
    <property type="term" value="F:tRNA binding"/>
    <property type="evidence" value="ECO:0007669"/>
    <property type="project" value="TreeGrafter"/>
</dbReference>
<protein>
    <submittedName>
        <fullName evidence="3">NFACT family protein</fullName>
    </submittedName>
</protein>
<gene>
    <name evidence="3" type="ORF">IAB07_00400</name>
</gene>
<reference evidence="3" key="2">
    <citation type="journal article" date="2021" name="PeerJ">
        <title>Extensive microbial diversity within the chicken gut microbiome revealed by metagenomics and culture.</title>
        <authorList>
            <person name="Gilroy R."/>
            <person name="Ravi A."/>
            <person name="Getino M."/>
            <person name="Pursley I."/>
            <person name="Horton D.L."/>
            <person name="Alikhan N.F."/>
            <person name="Baker D."/>
            <person name="Gharbi K."/>
            <person name="Hall N."/>
            <person name="Watson M."/>
            <person name="Adriaenssens E.M."/>
            <person name="Foster-Nyarko E."/>
            <person name="Jarju S."/>
            <person name="Secka A."/>
            <person name="Antonio M."/>
            <person name="Oren A."/>
            <person name="Chaudhuri R.R."/>
            <person name="La Ragione R."/>
            <person name="Hildebrand F."/>
            <person name="Pallen M.J."/>
        </authorList>
    </citation>
    <scope>NUCLEOTIDE SEQUENCE</scope>
    <source>
        <strain evidence="3">9366</strain>
    </source>
</reference>